<keyword evidence="3" id="KW-0418">Kinase</keyword>
<dbReference type="InterPro" id="IPR050640">
    <property type="entry name" value="Bact_2-comp_sensor_kinase"/>
</dbReference>
<dbReference type="Gene3D" id="3.30.565.10">
    <property type="entry name" value="Histidine kinase-like ATPase, C-terminal domain"/>
    <property type="match status" value="1"/>
</dbReference>
<keyword evidence="3" id="KW-0808">Transferase</keyword>
<dbReference type="InterPro" id="IPR005467">
    <property type="entry name" value="His_kinase_dom"/>
</dbReference>
<dbReference type="InterPro" id="IPR003594">
    <property type="entry name" value="HATPase_dom"/>
</dbReference>
<dbReference type="AlphaFoldDB" id="A0A1D8GKA6"/>
<dbReference type="PRINTS" id="PR00344">
    <property type="entry name" value="BCTRLSENSOR"/>
</dbReference>
<dbReference type="PROSITE" id="PS50109">
    <property type="entry name" value="HIS_KIN"/>
    <property type="match status" value="1"/>
</dbReference>
<dbReference type="PANTHER" id="PTHR34220:SF7">
    <property type="entry name" value="SENSOR HISTIDINE KINASE YPDA"/>
    <property type="match status" value="1"/>
</dbReference>
<organism evidence="6 7">
    <name type="scientific">Geosporobacter ferrireducens</name>
    <dbReference type="NCBI Taxonomy" id="1424294"/>
    <lineage>
        <taxon>Bacteria</taxon>
        <taxon>Bacillati</taxon>
        <taxon>Bacillota</taxon>
        <taxon>Clostridia</taxon>
        <taxon>Peptostreptococcales</taxon>
        <taxon>Thermotaleaceae</taxon>
        <taxon>Geosporobacter</taxon>
    </lineage>
</organism>
<dbReference type="SUPFAM" id="SSF55874">
    <property type="entry name" value="ATPase domain of HSP90 chaperone/DNA topoisomerase II/histidine kinase"/>
    <property type="match status" value="1"/>
</dbReference>
<dbReference type="InterPro" id="IPR004358">
    <property type="entry name" value="Sig_transdc_His_kin-like_C"/>
</dbReference>
<evidence type="ECO:0000313" key="7">
    <source>
        <dbReference type="Proteomes" id="UP000095743"/>
    </source>
</evidence>
<sequence length="415" mass="47208">MKDQFLLSDFIDMDILQEIQDKFAQSTGMAAVVVDYKGIPITKYSSFSKFCQLIREDSKCRDGCYQCDARGGLEAARIAKPYIYRCHAGLVDLSVPIIVDGHYRGAIMAGQTKIIEENDIELENIVKQTTSWKANPQIVEAYNEITPQPYEKVEAAAHMMFVIANYIAERGSVNIIQEELNKKNLALMEEMKARTDLEKALKDSELRALQSQVNPHFLFNVLNTIGRLALIEDAQKTQEIVFAFAEMLRYTLKKNMNQLVALEEEILHIERYLKIQSIRFGSRLKYEMHINEDIRKYRIPFMILQPFVENAINHGLEPKLGQGHINITGYAIEDKVIIKIADNGIGIMEERLDDIFNMEKNNNYSNASIASTGIGIRNARKRLIHCFGIAYDIQITSKPGTGTTIIISFPKTIDI</sequence>
<evidence type="ECO:0000313" key="6">
    <source>
        <dbReference type="EMBL" id="AOT71346.1"/>
    </source>
</evidence>
<dbReference type="GO" id="GO:0000155">
    <property type="term" value="F:phosphorelay sensor kinase activity"/>
    <property type="evidence" value="ECO:0007669"/>
    <property type="project" value="InterPro"/>
</dbReference>
<dbReference type="Proteomes" id="UP000095743">
    <property type="component" value="Chromosome"/>
</dbReference>
<dbReference type="GO" id="GO:0016020">
    <property type="term" value="C:membrane"/>
    <property type="evidence" value="ECO:0007669"/>
    <property type="project" value="InterPro"/>
</dbReference>
<dbReference type="InterPro" id="IPR010559">
    <property type="entry name" value="Sig_transdc_His_kin_internal"/>
</dbReference>
<dbReference type="RefSeq" id="WP_069979067.1">
    <property type="nucleotide sequence ID" value="NZ_CP017269.1"/>
</dbReference>
<evidence type="ECO:0000256" key="1">
    <source>
        <dbReference type="ARBA" id="ARBA00000085"/>
    </source>
</evidence>
<name>A0A1D8GKA6_9FIRM</name>
<dbReference type="Pfam" id="PF02518">
    <property type="entry name" value="HATPase_c"/>
    <property type="match status" value="1"/>
</dbReference>
<gene>
    <name evidence="6" type="ORF">Gferi_18375</name>
</gene>
<keyword evidence="4" id="KW-0902">Two-component regulatory system</keyword>
<dbReference type="Pfam" id="PF06580">
    <property type="entry name" value="His_kinase"/>
    <property type="match status" value="1"/>
</dbReference>
<evidence type="ECO:0000256" key="4">
    <source>
        <dbReference type="ARBA" id="ARBA00023012"/>
    </source>
</evidence>
<evidence type="ECO:0000256" key="3">
    <source>
        <dbReference type="ARBA" id="ARBA00022777"/>
    </source>
</evidence>
<evidence type="ECO:0000259" key="5">
    <source>
        <dbReference type="PROSITE" id="PS50109"/>
    </source>
</evidence>
<feature type="domain" description="Histidine kinase" evidence="5">
    <location>
        <begin position="303"/>
        <end position="413"/>
    </location>
</feature>
<proteinExistence type="predicted"/>
<dbReference type="Pfam" id="PF10114">
    <property type="entry name" value="PocR"/>
    <property type="match status" value="1"/>
</dbReference>
<keyword evidence="7" id="KW-1185">Reference proteome</keyword>
<dbReference type="PANTHER" id="PTHR34220">
    <property type="entry name" value="SENSOR HISTIDINE KINASE YPDA"/>
    <property type="match status" value="1"/>
</dbReference>
<accession>A0A1D8GKA6</accession>
<dbReference type="InterPro" id="IPR018771">
    <property type="entry name" value="PocR_dom"/>
</dbReference>
<dbReference type="KEGG" id="gfe:Gferi_18375"/>
<comment type="catalytic activity">
    <reaction evidence="1">
        <text>ATP + protein L-histidine = ADP + protein N-phospho-L-histidine.</text>
        <dbReference type="EC" id="2.7.13.3"/>
    </reaction>
</comment>
<dbReference type="STRING" id="1424294.Gferi_18375"/>
<reference evidence="6 7" key="1">
    <citation type="submission" date="2016-09" db="EMBL/GenBank/DDBJ databases">
        <title>Genomic analysis reveals versatility of anaerobic energy metabolism of Geosporobacter ferrireducens IRF9 of phylum Firmicutes.</title>
        <authorList>
            <person name="Kim S.-J."/>
        </authorList>
    </citation>
    <scope>NUCLEOTIDE SEQUENCE [LARGE SCALE GENOMIC DNA]</scope>
    <source>
        <strain evidence="6 7">IRF9</strain>
    </source>
</reference>
<dbReference type="OrthoDB" id="1410840at2"/>
<protein>
    <recommendedName>
        <fullName evidence="2">histidine kinase</fullName>
        <ecNumber evidence="2">2.7.13.3</ecNumber>
    </recommendedName>
</protein>
<dbReference type="EMBL" id="CP017269">
    <property type="protein sequence ID" value="AOT71346.1"/>
    <property type="molecule type" value="Genomic_DNA"/>
</dbReference>
<dbReference type="EC" id="2.7.13.3" evidence="2"/>
<dbReference type="InterPro" id="IPR036890">
    <property type="entry name" value="HATPase_C_sf"/>
</dbReference>
<dbReference type="SMART" id="SM00387">
    <property type="entry name" value="HATPase_c"/>
    <property type="match status" value="1"/>
</dbReference>
<evidence type="ECO:0000256" key="2">
    <source>
        <dbReference type="ARBA" id="ARBA00012438"/>
    </source>
</evidence>